<dbReference type="RefSeq" id="WP_180571636.1">
    <property type="nucleotide sequence ID" value="NZ_JACCKB010000116.1"/>
</dbReference>
<proteinExistence type="predicted"/>
<sequence length="131" mass="14828">MSTESKIYYEELTEKDFEISGCWLLNIHSDKVSPVNGINQFNEDIPYVSYAKYKLVCGIELSGYMCAYDRSGNRVFHNGDNIPLCMYCEATIEEANSFSKKIGLCVHDIFPIEYNTVVACMGHNTGTIKVE</sequence>
<keyword evidence="2" id="KW-1185">Reference proteome</keyword>
<name>A0A853IP49_9GAMM</name>
<dbReference type="Proteomes" id="UP000569732">
    <property type="component" value="Unassembled WGS sequence"/>
</dbReference>
<protein>
    <submittedName>
        <fullName evidence="1">Uncharacterized protein</fullName>
    </submittedName>
</protein>
<gene>
    <name evidence="1" type="ORF">H0A36_26945</name>
</gene>
<comment type="caution">
    <text evidence="1">The sequence shown here is derived from an EMBL/GenBank/DDBJ whole genome shotgun (WGS) entry which is preliminary data.</text>
</comment>
<dbReference type="EMBL" id="JACCKB010000116">
    <property type="protein sequence ID" value="NYZ69656.1"/>
    <property type="molecule type" value="Genomic_DNA"/>
</dbReference>
<evidence type="ECO:0000313" key="2">
    <source>
        <dbReference type="Proteomes" id="UP000569732"/>
    </source>
</evidence>
<reference evidence="1 2" key="1">
    <citation type="submission" date="2020-07" db="EMBL/GenBank/DDBJ databases">
        <title>Endozoicomonas sp. nov., isolated from sediment.</title>
        <authorList>
            <person name="Gu T."/>
        </authorList>
    </citation>
    <scope>NUCLEOTIDE SEQUENCE [LARGE SCALE GENOMIC DNA]</scope>
    <source>
        <strain evidence="1 2">SM1973</strain>
    </source>
</reference>
<organism evidence="1 2">
    <name type="scientific">Spartinivicinus marinus</name>
    <dbReference type="NCBI Taxonomy" id="2994442"/>
    <lineage>
        <taxon>Bacteria</taxon>
        <taxon>Pseudomonadati</taxon>
        <taxon>Pseudomonadota</taxon>
        <taxon>Gammaproteobacteria</taxon>
        <taxon>Oceanospirillales</taxon>
        <taxon>Zooshikellaceae</taxon>
        <taxon>Spartinivicinus</taxon>
    </lineage>
</organism>
<evidence type="ECO:0000313" key="1">
    <source>
        <dbReference type="EMBL" id="NYZ69656.1"/>
    </source>
</evidence>
<accession>A0A853IP49</accession>
<dbReference type="AlphaFoldDB" id="A0A853IP49"/>